<gene>
    <name evidence="6" type="primary">phnN</name>
    <name evidence="8" type="ORF">SAMN05878437_1772</name>
</gene>
<dbReference type="AlphaFoldDB" id="A0A1M7GWW8"/>
<evidence type="ECO:0000256" key="3">
    <source>
        <dbReference type="ARBA" id="ARBA00022679"/>
    </source>
</evidence>
<dbReference type="InterPro" id="IPR008145">
    <property type="entry name" value="GK/Ca_channel_bsu"/>
</dbReference>
<proteinExistence type="inferred from homology"/>
<evidence type="ECO:0000256" key="1">
    <source>
        <dbReference type="ARBA" id="ARBA00000373"/>
    </source>
</evidence>
<keyword evidence="9" id="KW-1185">Reference proteome</keyword>
<keyword evidence="3 6" id="KW-0808">Transferase</keyword>
<evidence type="ECO:0000256" key="2">
    <source>
        <dbReference type="ARBA" id="ARBA00005069"/>
    </source>
</evidence>
<dbReference type="Gene3D" id="3.40.50.300">
    <property type="entry name" value="P-loop containing nucleotide triphosphate hydrolases"/>
    <property type="match status" value="1"/>
</dbReference>
<keyword evidence="4 6" id="KW-0547">Nucleotide-binding</keyword>
<comment type="similarity">
    <text evidence="6">Belongs to the ribose 1,5-bisphosphokinase family.</text>
</comment>
<keyword evidence="8" id="KW-0418">Kinase</keyword>
<dbReference type="HAMAP" id="MF_00836">
    <property type="entry name" value="PhnN"/>
    <property type="match status" value="1"/>
</dbReference>
<evidence type="ECO:0000313" key="9">
    <source>
        <dbReference type="Proteomes" id="UP000190911"/>
    </source>
</evidence>
<dbReference type="GO" id="GO:0006015">
    <property type="term" value="P:5-phosphoribose 1-diphosphate biosynthetic process"/>
    <property type="evidence" value="ECO:0007669"/>
    <property type="project" value="UniProtKB-UniRule"/>
</dbReference>
<name>A0A1M7GWW8_9GAMM</name>
<dbReference type="Proteomes" id="UP000190911">
    <property type="component" value="Chromosome I"/>
</dbReference>
<dbReference type="OrthoDB" id="341217at2"/>
<evidence type="ECO:0000313" key="8">
    <source>
        <dbReference type="EMBL" id="SHM20658.1"/>
    </source>
</evidence>
<reference evidence="8 9" key="1">
    <citation type="submission" date="2016-11" db="EMBL/GenBank/DDBJ databases">
        <authorList>
            <person name="Jaros S."/>
            <person name="Januszkiewicz K."/>
            <person name="Wedrychowicz H."/>
        </authorList>
    </citation>
    <scope>NUCLEOTIDE SEQUENCE [LARGE SCALE GENOMIC DNA]</scope>
    <source>
        <strain evidence="8 9">ACAM 12</strain>
    </source>
</reference>
<evidence type="ECO:0000259" key="7">
    <source>
        <dbReference type="SMART" id="SM00072"/>
    </source>
</evidence>
<dbReference type="SMART" id="SM00072">
    <property type="entry name" value="GuKc"/>
    <property type="match status" value="1"/>
</dbReference>
<organism evidence="8 9">
    <name type="scientific">Vreelandella subglaciescola</name>
    <dbReference type="NCBI Taxonomy" id="29571"/>
    <lineage>
        <taxon>Bacteria</taxon>
        <taxon>Pseudomonadati</taxon>
        <taxon>Pseudomonadota</taxon>
        <taxon>Gammaproteobacteria</taxon>
        <taxon>Oceanospirillales</taxon>
        <taxon>Halomonadaceae</taxon>
        <taxon>Vreelandella</taxon>
    </lineage>
</organism>
<evidence type="ECO:0000256" key="5">
    <source>
        <dbReference type="ARBA" id="ARBA00022840"/>
    </source>
</evidence>
<dbReference type="SUPFAM" id="SSF52540">
    <property type="entry name" value="P-loop containing nucleoside triphosphate hydrolases"/>
    <property type="match status" value="1"/>
</dbReference>
<dbReference type="STRING" id="29571.SAMN05878437_1772"/>
<dbReference type="InterPro" id="IPR012699">
    <property type="entry name" value="PhnN"/>
</dbReference>
<dbReference type="InterPro" id="IPR027417">
    <property type="entry name" value="P-loop_NTPase"/>
</dbReference>
<protein>
    <recommendedName>
        <fullName evidence="6">Ribose 1,5-bisphosphate phosphokinase PhnN</fullName>
        <ecNumber evidence="6">2.7.4.23</ecNumber>
    </recommendedName>
    <alternativeName>
        <fullName evidence="6">Ribose 1,5-bisphosphokinase</fullName>
    </alternativeName>
</protein>
<comment type="caution">
    <text evidence="6">Lacks conserved residue(s) required for the propagation of feature annotation.</text>
</comment>
<dbReference type="FunCoup" id="A0A1M7GWW8">
    <property type="interactions" value="121"/>
</dbReference>
<comment type="pathway">
    <text evidence="2 6">Metabolic intermediate biosynthesis; 5-phospho-alpha-D-ribose 1-diphosphate biosynthesis; 5-phospho-alpha-D-ribose 1-diphosphate from D-ribose 5-phosphate (route II): step 3/3.</text>
</comment>
<accession>A0A1M7GWW8</accession>
<keyword evidence="5 6" id="KW-0067">ATP-binding</keyword>
<dbReference type="EMBL" id="LT670847">
    <property type="protein sequence ID" value="SHM20658.1"/>
    <property type="molecule type" value="Genomic_DNA"/>
</dbReference>
<dbReference type="NCBIfam" id="NF007485">
    <property type="entry name" value="PRK10078.1"/>
    <property type="match status" value="1"/>
</dbReference>
<evidence type="ECO:0000256" key="4">
    <source>
        <dbReference type="ARBA" id="ARBA00022741"/>
    </source>
</evidence>
<dbReference type="UniPathway" id="UPA00087">
    <property type="reaction ID" value="UER00175"/>
</dbReference>
<comment type="catalytic activity">
    <reaction evidence="1 6">
        <text>alpha-D-ribose 1,5-bisphosphate + ATP = 5-phospho-alpha-D-ribose 1-diphosphate + ADP</text>
        <dbReference type="Rhea" id="RHEA:20109"/>
        <dbReference type="ChEBI" id="CHEBI:30616"/>
        <dbReference type="ChEBI" id="CHEBI:58017"/>
        <dbReference type="ChEBI" id="CHEBI:68688"/>
        <dbReference type="ChEBI" id="CHEBI:456216"/>
        <dbReference type="EC" id="2.7.4.23"/>
    </reaction>
</comment>
<dbReference type="GO" id="GO:0033863">
    <property type="term" value="F:ribose 1,5-bisphosphate phosphokinase activity"/>
    <property type="evidence" value="ECO:0007669"/>
    <property type="project" value="UniProtKB-UniRule"/>
</dbReference>
<dbReference type="GO" id="GO:0019634">
    <property type="term" value="P:organic phosphonate metabolic process"/>
    <property type="evidence" value="ECO:0007669"/>
    <property type="project" value="UniProtKB-UniRule"/>
</dbReference>
<evidence type="ECO:0000256" key="6">
    <source>
        <dbReference type="HAMAP-Rule" id="MF_00836"/>
    </source>
</evidence>
<dbReference type="EC" id="2.7.4.23" evidence="6"/>
<dbReference type="GO" id="GO:0005524">
    <property type="term" value="F:ATP binding"/>
    <property type="evidence" value="ECO:0007669"/>
    <property type="project" value="UniProtKB-KW"/>
</dbReference>
<dbReference type="InParanoid" id="A0A1M7GWW8"/>
<sequence length="186" mass="20429">MGQLIYLIGASGVGKDSLLQAARSAYPEWLVAHRYLTRASGADEDCVALGDAEFAVRRELGLLCLDWHAHGLNYGIGVEVEAWLARGTTVLLNGSRRALPRARDRFGEALVAVVVTAPSEVLRRRLVERGRESPGEIERRLERHREVARELAESFPRLARIDNGGSLSDSLAELTAVIEGRCSSRI</sequence>
<feature type="domain" description="Guanylate kinase/L-type calcium channel beta subunit" evidence="7">
    <location>
        <begin position="1"/>
        <end position="182"/>
    </location>
</feature>
<comment type="function">
    <text evidence="6">Catalyzes the phosphorylation of ribose 1,5-bisphosphate to 5-phospho-D-ribosyl alpha-1-diphosphate (PRPP).</text>
</comment>
<dbReference type="NCBIfam" id="TIGR02322">
    <property type="entry name" value="phosphon_PhnN"/>
    <property type="match status" value="1"/>
</dbReference>
<dbReference type="RefSeq" id="WP_079552976.1">
    <property type="nucleotide sequence ID" value="NZ_LT670847.1"/>
</dbReference>